<feature type="compositionally biased region" description="Polar residues" evidence="1">
    <location>
        <begin position="560"/>
        <end position="569"/>
    </location>
</feature>
<feature type="region of interest" description="Disordered" evidence="1">
    <location>
        <begin position="257"/>
        <end position="294"/>
    </location>
</feature>
<reference evidence="2" key="2">
    <citation type="journal article" date="2021" name="Genome Biol. Evol.">
        <title>Developing a high-quality reference genome for a parasitic bivalve with doubly uniparental inheritance (Bivalvia: Unionida).</title>
        <authorList>
            <person name="Smith C.H."/>
        </authorList>
    </citation>
    <scope>NUCLEOTIDE SEQUENCE</scope>
    <source>
        <strain evidence="2">CHS0354</strain>
        <tissue evidence="2">Mantle</tissue>
    </source>
</reference>
<feature type="compositionally biased region" description="Basic and acidic residues" evidence="1">
    <location>
        <begin position="345"/>
        <end position="368"/>
    </location>
</feature>
<feature type="region of interest" description="Disordered" evidence="1">
    <location>
        <begin position="658"/>
        <end position="685"/>
    </location>
</feature>
<feature type="region of interest" description="Disordered" evidence="1">
    <location>
        <begin position="409"/>
        <end position="443"/>
    </location>
</feature>
<reference evidence="2" key="3">
    <citation type="submission" date="2023-05" db="EMBL/GenBank/DDBJ databases">
        <authorList>
            <person name="Smith C.H."/>
        </authorList>
    </citation>
    <scope>NUCLEOTIDE SEQUENCE</scope>
    <source>
        <strain evidence="2">CHS0354</strain>
        <tissue evidence="2">Mantle</tissue>
    </source>
</reference>
<organism evidence="2 3">
    <name type="scientific">Potamilus streckersoni</name>
    <dbReference type="NCBI Taxonomy" id="2493646"/>
    <lineage>
        <taxon>Eukaryota</taxon>
        <taxon>Metazoa</taxon>
        <taxon>Spiralia</taxon>
        <taxon>Lophotrochozoa</taxon>
        <taxon>Mollusca</taxon>
        <taxon>Bivalvia</taxon>
        <taxon>Autobranchia</taxon>
        <taxon>Heteroconchia</taxon>
        <taxon>Palaeoheterodonta</taxon>
        <taxon>Unionida</taxon>
        <taxon>Unionoidea</taxon>
        <taxon>Unionidae</taxon>
        <taxon>Ambleminae</taxon>
        <taxon>Lampsilini</taxon>
        <taxon>Potamilus</taxon>
    </lineage>
</organism>
<feature type="compositionally biased region" description="Basic and acidic residues" evidence="1">
    <location>
        <begin position="134"/>
        <end position="177"/>
    </location>
</feature>
<sequence length="685" mass="76117">MHNRAEQKIHPVQYTSHSPVQVVCCCMGQVNTTVEGEQVNGESPKAEKLGEKKDLPKGREKEKETVNCVKDKIDLLIEGCLLAKDFDSNVNPNVSSDERKTVQNSEILQQLEQERYELVGEAVEATPNAINGADEIKREAKETSRDSAKFEKVKKDIGEGTDGKNKGDRDSGKEEQQRPILSARDLLEDDKRYRELHVGYPSGVIPTTIKIKSSPFSHVQNEQSKIMPHSDGRTKITTFQTFIDNVLDSSLKNKSLSSTEQSSHKSSLQESTSGIQSSTKNTNLKNQGSSDSNKKLISEAGLKIKQEDKWKDSKASMDMTQAQVLCLKDHIERVLEKSFNADFHSPNKDQKNSRQEQEKRNSDRKVEHSSMAGKLPIKISPDKATYNDQDGVCGPEGFVNSVLNQSMKNNRLLSPPKTSHNETNQSVKINQNTPSRANRDYHEPQNSDILSVHHNVAKEECFQFQLSSYQDGEHVIPQQKSPGNGQVSSTQRMEHIGYYPSSMLPHGSASPKGYPHHSRLDFRDSRQEYHYAHTLPTSAGFFSLDKNPSTQPSGIYPQDKNPSAQSSGIYSHVSLERSPGSSSSAQLRNQFSQSSPSPGVNDNAQFSPIGMFYPPSHTAIGQYSQAQPIGDRVSSNNGYTTSSQEIHLRDCRCPSCISKSSASKSAQNTPISDQRKLETQIPQGQ</sequence>
<feature type="compositionally biased region" description="Polar residues" evidence="1">
    <location>
        <begin position="409"/>
        <end position="436"/>
    </location>
</feature>
<feature type="compositionally biased region" description="Basic and acidic residues" evidence="1">
    <location>
        <begin position="44"/>
        <end position="64"/>
    </location>
</feature>
<feature type="compositionally biased region" description="Polar residues" evidence="1">
    <location>
        <begin position="259"/>
        <end position="291"/>
    </location>
</feature>
<dbReference type="EMBL" id="JAEAOA010000948">
    <property type="protein sequence ID" value="KAK3604516.1"/>
    <property type="molecule type" value="Genomic_DNA"/>
</dbReference>
<name>A0AAE0W7N9_9BIVA</name>
<accession>A0AAE0W7N9</accession>
<feature type="region of interest" description="Disordered" evidence="1">
    <location>
        <begin position="130"/>
        <end position="178"/>
    </location>
</feature>
<comment type="caution">
    <text evidence="2">The sequence shown here is derived from an EMBL/GenBank/DDBJ whole genome shotgun (WGS) entry which is preliminary data.</text>
</comment>
<feature type="region of interest" description="Disordered" evidence="1">
    <location>
        <begin position="338"/>
        <end position="381"/>
    </location>
</feature>
<dbReference type="AlphaFoldDB" id="A0AAE0W7N9"/>
<evidence type="ECO:0000256" key="1">
    <source>
        <dbReference type="SAM" id="MobiDB-lite"/>
    </source>
</evidence>
<proteinExistence type="predicted"/>
<gene>
    <name evidence="2" type="ORF">CHS0354_015319</name>
</gene>
<evidence type="ECO:0000313" key="3">
    <source>
        <dbReference type="Proteomes" id="UP001195483"/>
    </source>
</evidence>
<feature type="region of interest" description="Disordered" evidence="1">
    <location>
        <begin position="37"/>
        <end position="64"/>
    </location>
</feature>
<feature type="compositionally biased region" description="Polar residues" evidence="1">
    <location>
        <begin position="579"/>
        <end position="606"/>
    </location>
</feature>
<reference evidence="2" key="1">
    <citation type="journal article" date="2021" name="Genome Biol. Evol.">
        <title>A High-Quality Reference Genome for a Parasitic Bivalve with Doubly Uniparental Inheritance (Bivalvia: Unionida).</title>
        <authorList>
            <person name="Smith C.H."/>
        </authorList>
    </citation>
    <scope>NUCLEOTIDE SEQUENCE</scope>
    <source>
        <strain evidence="2">CHS0354</strain>
    </source>
</reference>
<dbReference type="Proteomes" id="UP001195483">
    <property type="component" value="Unassembled WGS sequence"/>
</dbReference>
<keyword evidence="3" id="KW-1185">Reference proteome</keyword>
<feature type="region of interest" description="Disordered" evidence="1">
    <location>
        <begin position="540"/>
        <end position="612"/>
    </location>
</feature>
<protein>
    <submittedName>
        <fullName evidence="2">Uncharacterized protein</fullName>
    </submittedName>
</protein>
<evidence type="ECO:0000313" key="2">
    <source>
        <dbReference type="EMBL" id="KAK3604516.1"/>
    </source>
</evidence>